<dbReference type="GO" id="GO:0006820">
    <property type="term" value="P:monoatomic anion transport"/>
    <property type="evidence" value="ECO:0007669"/>
    <property type="project" value="TreeGrafter"/>
</dbReference>
<feature type="domain" description="Major facilitator superfamily (MFS) profile" evidence="9">
    <location>
        <begin position="26"/>
        <end position="461"/>
    </location>
</feature>
<evidence type="ECO:0000256" key="3">
    <source>
        <dbReference type="ARBA" id="ARBA00022692"/>
    </source>
</evidence>
<evidence type="ECO:0000256" key="8">
    <source>
        <dbReference type="SAM" id="Phobius"/>
    </source>
</evidence>
<feature type="transmembrane region" description="Helical" evidence="8">
    <location>
        <begin position="269"/>
        <end position="287"/>
    </location>
</feature>
<protein>
    <submittedName>
        <fullName evidence="11">Sialin</fullName>
    </submittedName>
</protein>
<proteinExistence type="predicted"/>
<dbReference type="Pfam" id="PF07690">
    <property type="entry name" value="MFS_1"/>
    <property type="match status" value="1"/>
</dbReference>
<feature type="transmembrane region" description="Helical" evidence="8">
    <location>
        <begin position="86"/>
        <end position="107"/>
    </location>
</feature>
<dbReference type="GeneID" id="100901250"/>
<comment type="subcellular location">
    <subcellularLocation>
        <location evidence="1">Membrane</location>
        <topology evidence="1">Multi-pass membrane protein</topology>
    </subcellularLocation>
</comment>
<dbReference type="FunFam" id="1.20.1250.20:FF:000423">
    <property type="entry name" value="Putative inorganic phosphate cotransporter-like Protein"/>
    <property type="match status" value="1"/>
</dbReference>
<dbReference type="RefSeq" id="XP_003740609.1">
    <property type="nucleotide sequence ID" value="XM_003740561.2"/>
</dbReference>
<feature type="transmembrane region" description="Helical" evidence="8">
    <location>
        <begin position="307"/>
        <end position="331"/>
    </location>
</feature>
<feature type="transmembrane region" description="Helical" evidence="8">
    <location>
        <begin position="208"/>
        <end position="226"/>
    </location>
</feature>
<evidence type="ECO:0000256" key="6">
    <source>
        <dbReference type="ARBA" id="ARBA00023136"/>
    </source>
</evidence>
<feature type="transmembrane region" description="Helical" evidence="8">
    <location>
        <begin position="175"/>
        <end position="196"/>
    </location>
</feature>
<feature type="transmembrane region" description="Helical" evidence="8">
    <location>
        <begin position="140"/>
        <end position="163"/>
    </location>
</feature>
<evidence type="ECO:0000256" key="1">
    <source>
        <dbReference type="ARBA" id="ARBA00004141"/>
    </source>
</evidence>
<reference evidence="11" key="1">
    <citation type="submission" date="2025-08" db="UniProtKB">
        <authorList>
            <consortium name="RefSeq"/>
        </authorList>
    </citation>
    <scope>IDENTIFICATION</scope>
</reference>
<keyword evidence="5 8" id="KW-1133">Transmembrane helix</keyword>
<sequence length="494" mass="53892">MENVPLIRARRTGFIRHRYVVCMFVFTGLALVYALRVNLSVAIIAMAGSIPRNGSELEGTCILPETNETAGLRVRGDFDWNEQTKAAILGAFFYGYLSTQIIGGIMAQKLSVKWVFGYGIFLTSVLSVTTEWVARWNVNAFIVLRVLEGITEGVTVPTMYCLISRWAPKNERTTMSMLCTVGTNIGTVITMPITAALSDSALGWSASFYLPGAAGIIWSLAWYICVTSQPENHRWISAEEREYIMKNRETCHLSSKEIPWVEILTSRGVWMYSIARLLSSVTFYMFLTEMPTFVDQVFGIPLTGNGLLNGVFHSIYACALMASAALSDYMIHRNVWSRTNIRKAFQCASFVVSGAMLILATMVGCDYYAVTFLLCIASVAIALSGGGESSMALDLAPDHAASVAGVGNTIGNVAAIIATNLVLAFHDPLNSQRGWNKAFIATAGLSFVGALIFGIFATAVEEPWSKRKDSDTSKCEGKFSSGFDPSAESTVSVY</sequence>
<feature type="transmembrane region" description="Helical" evidence="8">
    <location>
        <begin position="114"/>
        <end position="134"/>
    </location>
</feature>
<dbReference type="Gene3D" id="1.20.1250.20">
    <property type="entry name" value="MFS general substrate transporter like domains"/>
    <property type="match status" value="2"/>
</dbReference>
<accession>A0AAJ6QNE1</accession>
<dbReference type="PANTHER" id="PTHR11662">
    <property type="entry name" value="SOLUTE CARRIER FAMILY 17"/>
    <property type="match status" value="1"/>
</dbReference>
<dbReference type="KEGG" id="goe:100901250"/>
<evidence type="ECO:0000256" key="7">
    <source>
        <dbReference type="SAM" id="MobiDB-lite"/>
    </source>
</evidence>
<dbReference type="FunFam" id="1.20.1250.20:FF:000003">
    <property type="entry name" value="Solute carrier family 17 member 3"/>
    <property type="match status" value="1"/>
</dbReference>
<evidence type="ECO:0000256" key="2">
    <source>
        <dbReference type="ARBA" id="ARBA00022448"/>
    </source>
</evidence>
<dbReference type="PANTHER" id="PTHR11662:SF399">
    <property type="entry name" value="FI19708P1-RELATED"/>
    <property type="match status" value="1"/>
</dbReference>
<dbReference type="AlphaFoldDB" id="A0AAJ6QNE1"/>
<organism evidence="10 11">
    <name type="scientific">Galendromus occidentalis</name>
    <name type="common">western predatory mite</name>
    <dbReference type="NCBI Taxonomy" id="34638"/>
    <lineage>
        <taxon>Eukaryota</taxon>
        <taxon>Metazoa</taxon>
        <taxon>Ecdysozoa</taxon>
        <taxon>Arthropoda</taxon>
        <taxon>Chelicerata</taxon>
        <taxon>Arachnida</taxon>
        <taxon>Acari</taxon>
        <taxon>Parasitiformes</taxon>
        <taxon>Mesostigmata</taxon>
        <taxon>Gamasina</taxon>
        <taxon>Phytoseioidea</taxon>
        <taxon>Phytoseiidae</taxon>
        <taxon>Typhlodrominae</taxon>
        <taxon>Galendromus</taxon>
    </lineage>
</organism>
<keyword evidence="4" id="KW-0769">Symport</keyword>
<name>A0AAJ6QNE1_9ACAR</name>
<keyword evidence="6 8" id="KW-0472">Membrane</keyword>
<dbReference type="InterPro" id="IPR011701">
    <property type="entry name" value="MFS"/>
</dbReference>
<dbReference type="GO" id="GO:0015293">
    <property type="term" value="F:symporter activity"/>
    <property type="evidence" value="ECO:0007669"/>
    <property type="project" value="UniProtKB-KW"/>
</dbReference>
<dbReference type="InterPro" id="IPR050382">
    <property type="entry name" value="MFS_Na/Anion_cotransporter"/>
</dbReference>
<dbReference type="InterPro" id="IPR020846">
    <property type="entry name" value="MFS_dom"/>
</dbReference>
<dbReference type="SUPFAM" id="SSF103473">
    <property type="entry name" value="MFS general substrate transporter"/>
    <property type="match status" value="1"/>
</dbReference>
<evidence type="ECO:0000256" key="5">
    <source>
        <dbReference type="ARBA" id="ARBA00022989"/>
    </source>
</evidence>
<feature type="transmembrane region" description="Helical" evidence="8">
    <location>
        <begin position="20"/>
        <end position="47"/>
    </location>
</feature>
<keyword evidence="3 8" id="KW-0812">Transmembrane</keyword>
<evidence type="ECO:0000259" key="9">
    <source>
        <dbReference type="PROSITE" id="PS50850"/>
    </source>
</evidence>
<dbReference type="Proteomes" id="UP000694867">
    <property type="component" value="Unplaced"/>
</dbReference>
<feature type="region of interest" description="Disordered" evidence="7">
    <location>
        <begin position="467"/>
        <end position="494"/>
    </location>
</feature>
<dbReference type="InterPro" id="IPR036259">
    <property type="entry name" value="MFS_trans_sf"/>
</dbReference>
<dbReference type="GO" id="GO:0016020">
    <property type="term" value="C:membrane"/>
    <property type="evidence" value="ECO:0007669"/>
    <property type="project" value="UniProtKB-SubCell"/>
</dbReference>
<evidence type="ECO:0000256" key="4">
    <source>
        <dbReference type="ARBA" id="ARBA00022847"/>
    </source>
</evidence>
<dbReference type="PROSITE" id="PS50850">
    <property type="entry name" value="MFS"/>
    <property type="match status" value="1"/>
</dbReference>
<evidence type="ECO:0000313" key="11">
    <source>
        <dbReference type="RefSeq" id="XP_003740609.1"/>
    </source>
</evidence>
<feature type="transmembrane region" description="Helical" evidence="8">
    <location>
        <begin position="367"/>
        <end position="387"/>
    </location>
</feature>
<feature type="compositionally biased region" description="Basic and acidic residues" evidence="7">
    <location>
        <begin position="467"/>
        <end position="477"/>
    </location>
</feature>
<gene>
    <name evidence="11" type="primary">LOC100901250</name>
</gene>
<keyword evidence="10" id="KW-1185">Reference proteome</keyword>
<keyword evidence="2" id="KW-0813">Transport</keyword>
<feature type="transmembrane region" description="Helical" evidence="8">
    <location>
        <begin position="438"/>
        <end position="460"/>
    </location>
</feature>
<evidence type="ECO:0000313" key="10">
    <source>
        <dbReference type="Proteomes" id="UP000694867"/>
    </source>
</evidence>
<feature type="transmembrane region" description="Helical" evidence="8">
    <location>
        <begin position="399"/>
        <end position="426"/>
    </location>
</feature>